<dbReference type="EMBL" id="KF740664">
    <property type="protein sequence ID" value="AHH01973.1"/>
    <property type="molecule type" value="Genomic_DNA"/>
</dbReference>
<gene>
    <name evidence="1" type="ORF">pv_407</name>
</gene>
<protein>
    <submittedName>
        <fullName evidence="1">Uncharacterized protein</fullName>
    </submittedName>
</protein>
<keyword evidence="2" id="KW-1185">Reference proteome</keyword>
<name>W5S5C0_9VIRU</name>
<sequence>MEFNDDYYEVFNKDDYNSLLDKHGRDGIFPISAIFTKDFDELERAWKDVCSRIGFKKIFENTPEDRDILIEYLN</sequence>
<dbReference type="RefSeq" id="YP_009001308.1">
    <property type="nucleotide sequence ID" value="NC_023423.1"/>
</dbReference>
<reference evidence="1 2" key="1">
    <citation type="journal article" date="2014" name="Proc. Natl. Acad. Sci. U.S.A.">
        <title>Thirty-thousand-year-old distant relative of giant icosahedral DNA viruses with a pandoravirus morphology.</title>
        <authorList>
            <person name="Legendre M."/>
            <person name="Bartoli J."/>
            <person name="Shmakova L."/>
            <person name="Jeudy S."/>
            <person name="Labadie K."/>
            <person name="Adrait A."/>
            <person name="Lescot M."/>
            <person name="Poirot O."/>
            <person name="Bertaux L."/>
            <person name="Bruley C."/>
            <person name="Coute Y."/>
            <person name="Rivkina E."/>
            <person name="Abergel C."/>
            <person name="Claverie J.M."/>
        </authorList>
    </citation>
    <scope>NUCLEOTIDE SEQUENCE [LARGE SCALE GENOMIC DNA]</scope>
    <source>
        <strain evidence="1">P1084-T</strain>
    </source>
</reference>
<proteinExistence type="predicted"/>
<dbReference type="KEGG" id="vg:18266434"/>
<evidence type="ECO:0000313" key="1">
    <source>
        <dbReference type="EMBL" id="AHH01973.1"/>
    </source>
</evidence>
<accession>W5S5C0</accession>
<organism evidence="1 2">
    <name type="scientific">Pithovirus sibericum</name>
    <dbReference type="NCBI Taxonomy" id="1450746"/>
    <lineage>
        <taxon>Viruses</taxon>
        <taxon>Pithoviruses</taxon>
        <taxon>Orthopithovirinae</taxon>
        <taxon>Alphapithovirus</taxon>
        <taxon>Alphapithovirus sibericum</taxon>
    </lineage>
</organism>
<evidence type="ECO:0000313" key="2">
    <source>
        <dbReference type="Proteomes" id="UP000202176"/>
    </source>
</evidence>
<dbReference type="Proteomes" id="UP000202176">
    <property type="component" value="Segment"/>
</dbReference>
<dbReference type="GeneID" id="18266434"/>